<protein>
    <submittedName>
        <fullName evidence="1">Uncharacterized protein</fullName>
    </submittedName>
</protein>
<dbReference type="EMBL" id="JACIFE010000014">
    <property type="protein sequence ID" value="MBB4076909.1"/>
    <property type="molecule type" value="Genomic_DNA"/>
</dbReference>
<keyword evidence="2" id="KW-1185">Reference proteome</keyword>
<evidence type="ECO:0000313" key="1">
    <source>
        <dbReference type="EMBL" id="MBB4076909.1"/>
    </source>
</evidence>
<proteinExistence type="predicted"/>
<evidence type="ECO:0000313" key="2">
    <source>
        <dbReference type="Proteomes" id="UP000585970"/>
    </source>
</evidence>
<organism evidence="1 2">
    <name type="scientific">Bartonella fuyuanensis</name>
    <dbReference type="NCBI Taxonomy" id="1460968"/>
    <lineage>
        <taxon>Bacteria</taxon>
        <taxon>Pseudomonadati</taxon>
        <taxon>Pseudomonadota</taxon>
        <taxon>Alphaproteobacteria</taxon>
        <taxon>Hyphomicrobiales</taxon>
        <taxon>Bartonellaceae</taxon>
        <taxon>Bartonella</taxon>
    </lineage>
</organism>
<reference evidence="1 2" key="1">
    <citation type="submission" date="2020-08" db="EMBL/GenBank/DDBJ databases">
        <title>Genomic Encyclopedia of Type Strains, Phase IV (KMG-IV): sequencing the most valuable type-strain genomes for metagenomic binning, comparative biology and taxonomic classification.</title>
        <authorList>
            <person name="Goeker M."/>
        </authorList>
    </citation>
    <scope>NUCLEOTIDE SEQUENCE [LARGE SCALE GENOMIC DNA]</scope>
    <source>
        <strain evidence="1 2">DSM 100694</strain>
    </source>
</reference>
<accession>A0A840E537</accession>
<sequence length="49" mass="5671">MKASKYNDGSNSLLHKCEDGDSQWILRYIIHEHRREMGLGVLDALRKVS</sequence>
<gene>
    <name evidence="1" type="ORF">GGR08_001220</name>
</gene>
<dbReference type="Proteomes" id="UP000585970">
    <property type="component" value="Unassembled WGS sequence"/>
</dbReference>
<dbReference type="AlphaFoldDB" id="A0A840E537"/>
<name>A0A840E537_9HYPH</name>
<dbReference type="RefSeq" id="WP_183194420.1">
    <property type="nucleotide sequence ID" value="NZ_JACIFE010000014.1"/>
</dbReference>
<comment type="caution">
    <text evidence="1">The sequence shown here is derived from an EMBL/GenBank/DDBJ whole genome shotgun (WGS) entry which is preliminary data.</text>
</comment>